<evidence type="ECO:0000256" key="1">
    <source>
        <dbReference type="SAM" id="MobiDB-lite"/>
    </source>
</evidence>
<keyword evidence="3" id="KW-1185">Reference proteome</keyword>
<feature type="region of interest" description="Disordered" evidence="1">
    <location>
        <begin position="57"/>
        <end position="79"/>
    </location>
</feature>
<reference evidence="2 3" key="1">
    <citation type="journal article" date="2019" name="Front. Genet.">
        <title>Whole-Genome Sequencing of the Opportunistic Yeast Pathogen Candida inconspicua Uncovers Its Hybrid Origin.</title>
        <authorList>
            <person name="Mixao V."/>
            <person name="Hansen A.P."/>
            <person name="Saus E."/>
            <person name="Boekhout T."/>
            <person name="Lass-Florl C."/>
            <person name="Gabaldon T."/>
        </authorList>
    </citation>
    <scope>NUCLEOTIDE SEQUENCE [LARGE SCALE GENOMIC DNA]</scope>
    <source>
        <strain evidence="2 3">CBS 180</strain>
    </source>
</reference>
<gene>
    <name evidence="2" type="ORF">CANINC_002449</name>
</gene>
<sequence>MQPLDLTLEQIIKFSGDSPAAMAARARLLMGIKCDYFYNRVPNSGLSLRVFTENDLQMQNGSNEETQQLPTNSVQPRLN</sequence>
<evidence type="ECO:0000313" key="2">
    <source>
        <dbReference type="EMBL" id="TID28454.1"/>
    </source>
</evidence>
<dbReference type="AlphaFoldDB" id="A0A4T0X138"/>
<protein>
    <submittedName>
        <fullName evidence="2">Uncharacterized protein</fullName>
    </submittedName>
</protein>
<name>A0A4T0X138_9ASCO</name>
<proteinExistence type="predicted"/>
<dbReference type="Proteomes" id="UP000307173">
    <property type="component" value="Unassembled WGS sequence"/>
</dbReference>
<dbReference type="EMBL" id="SELW01000396">
    <property type="protein sequence ID" value="TID28454.1"/>
    <property type="molecule type" value="Genomic_DNA"/>
</dbReference>
<evidence type="ECO:0000313" key="3">
    <source>
        <dbReference type="Proteomes" id="UP000307173"/>
    </source>
</evidence>
<comment type="caution">
    <text evidence="2">The sequence shown here is derived from an EMBL/GenBank/DDBJ whole genome shotgun (WGS) entry which is preliminary data.</text>
</comment>
<organism evidence="2 3">
    <name type="scientific">Pichia inconspicua</name>
    <dbReference type="NCBI Taxonomy" id="52247"/>
    <lineage>
        <taxon>Eukaryota</taxon>
        <taxon>Fungi</taxon>
        <taxon>Dikarya</taxon>
        <taxon>Ascomycota</taxon>
        <taxon>Saccharomycotina</taxon>
        <taxon>Pichiomycetes</taxon>
        <taxon>Pichiales</taxon>
        <taxon>Pichiaceae</taxon>
        <taxon>Pichia</taxon>
    </lineage>
</organism>
<accession>A0A4T0X138</accession>